<feature type="transmembrane region" description="Helical" evidence="1">
    <location>
        <begin position="12"/>
        <end position="34"/>
    </location>
</feature>
<dbReference type="EMBL" id="CP144914">
    <property type="protein sequence ID" value="WWD78692.1"/>
    <property type="molecule type" value="Genomic_DNA"/>
</dbReference>
<evidence type="ECO:0008006" key="4">
    <source>
        <dbReference type="Google" id="ProtNLM"/>
    </source>
</evidence>
<organism evidence="2 3">
    <name type="scientific">Alkalicoccus halolimnae</name>
    <dbReference type="NCBI Taxonomy" id="1667239"/>
    <lineage>
        <taxon>Bacteria</taxon>
        <taxon>Bacillati</taxon>
        <taxon>Bacillota</taxon>
        <taxon>Bacilli</taxon>
        <taxon>Bacillales</taxon>
        <taxon>Bacillaceae</taxon>
        <taxon>Alkalicoccus</taxon>
    </lineage>
</organism>
<evidence type="ECO:0000313" key="2">
    <source>
        <dbReference type="EMBL" id="WWD78692.1"/>
    </source>
</evidence>
<gene>
    <name evidence="2" type="ORF">FTX54_009635</name>
</gene>
<protein>
    <recommendedName>
        <fullName evidence="4">DUF3953 domain-containing protein</fullName>
    </recommendedName>
</protein>
<dbReference type="KEGG" id="ahal:FTX54_009635"/>
<reference evidence="2 3" key="1">
    <citation type="submission" date="2024-01" db="EMBL/GenBank/DDBJ databases">
        <title>Complete Genome Sequence of Alkalicoccus halolimnae BZ-SZ-XJ29T, a Moderately Halophilic Bacterium Isolated from a Salt Lake.</title>
        <authorList>
            <person name="Zhao B."/>
        </authorList>
    </citation>
    <scope>NUCLEOTIDE SEQUENCE [LARGE SCALE GENOMIC DNA]</scope>
    <source>
        <strain evidence="2 3">BZ-SZ-XJ29</strain>
    </source>
</reference>
<dbReference type="AlphaFoldDB" id="A0A5C7FD51"/>
<dbReference type="RefSeq" id="WP_147802386.1">
    <property type="nucleotide sequence ID" value="NZ_CP144914.1"/>
</dbReference>
<proteinExistence type="predicted"/>
<feature type="transmembrane region" description="Helical" evidence="1">
    <location>
        <begin position="54"/>
        <end position="73"/>
    </location>
</feature>
<keyword evidence="3" id="KW-1185">Reference proteome</keyword>
<keyword evidence="1" id="KW-0812">Transmembrane</keyword>
<keyword evidence="1" id="KW-1133">Transmembrane helix</keyword>
<evidence type="ECO:0000313" key="3">
    <source>
        <dbReference type="Proteomes" id="UP000321816"/>
    </source>
</evidence>
<dbReference type="Proteomes" id="UP000321816">
    <property type="component" value="Chromosome"/>
</dbReference>
<name>A0A5C7FD51_9BACI</name>
<keyword evidence="1" id="KW-0472">Membrane</keyword>
<sequence>MLTLITRITAFLLVILVILSFTSHFIADALFFYITGPVLILFGVEDYVRNKRFYSYFLLTAGSLVTFFSIIAGL</sequence>
<dbReference type="OrthoDB" id="9909774at2"/>
<evidence type="ECO:0000256" key="1">
    <source>
        <dbReference type="SAM" id="Phobius"/>
    </source>
</evidence>
<accession>A0A5C7FD51</accession>